<dbReference type="PANTHER" id="PTHR12875">
    <property type="entry name" value="GOLGI TO ER TRAFFIC PROTEIN 4 HOMOLOG"/>
    <property type="match status" value="1"/>
</dbReference>
<keyword evidence="4" id="KW-1185">Reference proteome</keyword>
<dbReference type="Pfam" id="PF04190">
    <property type="entry name" value="GET4"/>
    <property type="match status" value="1"/>
</dbReference>
<dbReference type="Proteomes" id="UP000815325">
    <property type="component" value="Unassembled WGS sequence"/>
</dbReference>
<dbReference type="PANTHER" id="PTHR12875:SF0">
    <property type="entry name" value="GOLGI TO ER TRAFFIC PROTEIN 4 HOMOLOG"/>
    <property type="match status" value="1"/>
</dbReference>
<comment type="similarity">
    <text evidence="1">Belongs to the GET4 family.</text>
</comment>
<protein>
    <submittedName>
        <fullName evidence="3">Uncharacterized protein</fullName>
    </submittedName>
</protein>
<evidence type="ECO:0000256" key="2">
    <source>
        <dbReference type="SAM" id="MobiDB-lite"/>
    </source>
</evidence>
<evidence type="ECO:0000256" key="1">
    <source>
        <dbReference type="ARBA" id="ARBA00005351"/>
    </source>
</evidence>
<feature type="region of interest" description="Disordered" evidence="2">
    <location>
        <begin position="117"/>
        <end position="173"/>
    </location>
</feature>
<feature type="compositionally biased region" description="Gly residues" evidence="2">
    <location>
        <begin position="151"/>
        <end position="160"/>
    </location>
</feature>
<proteinExistence type="inferred from homology"/>
<comment type="caution">
    <text evidence="3">The sequence shown here is derived from an EMBL/GenBank/DDBJ whole genome shotgun (WGS) entry which is preliminary data.</text>
</comment>
<feature type="compositionally biased region" description="Low complexity" evidence="2">
    <location>
        <begin position="138"/>
        <end position="150"/>
    </location>
</feature>
<evidence type="ECO:0000313" key="3">
    <source>
        <dbReference type="EMBL" id="KAF5829933.1"/>
    </source>
</evidence>
<dbReference type="InterPro" id="IPR007317">
    <property type="entry name" value="GET4"/>
</dbReference>
<accession>A0ABQ7G5P3</accession>
<gene>
    <name evidence="3" type="ORF">DUNSADRAFT_15289</name>
</gene>
<feature type="compositionally biased region" description="Basic and acidic residues" evidence="2">
    <location>
        <begin position="124"/>
        <end position="137"/>
    </location>
</feature>
<sequence>MTSQNGAPPLPPSLEKTMKRIRDLLSSQEYYEAQQAYKSTYYRQRARKQEGAVQQAYTILKEGAVQQFSSGQVTCGVELGLLLIEAYSEDKVPSSGGLEDAVGSICHIIGSLPPSAAGVSTDAASKDRAAADGDGERAASSSSTGDAQGAATGGAQAGEPGGDRASGTSKSKAVVKEMSRLVAAAVKWAQK</sequence>
<dbReference type="InterPro" id="IPR011990">
    <property type="entry name" value="TPR-like_helical_dom_sf"/>
</dbReference>
<name>A0ABQ7G5P3_DUNSA</name>
<dbReference type="EMBL" id="MU070098">
    <property type="protein sequence ID" value="KAF5829933.1"/>
    <property type="molecule type" value="Genomic_DNA"/>
</dbReference>
<dbReference type="Gene3D" id="1.25.40.10">
    <property type="entry name" value="Tetratricopeptide repeat domain"/>
    <property type="match status" value="1"/>
</dbReference>
<organism evidence="3 4">
    <name type="scientific">Dunaliella salina</name>
    <name type="common">Green alga</name>
    <name type="synonym">Protococcus salinus</name>
    <dbReference type="NCBI Taxonomy" id="3046"/>
    <lineage>
        <taxon>Eukaryota</taxon>
        <taxon>Viridiplantae</taxon>
        <taxon>Chlorophyta</taxon>
        <taxon>core chlorophytes</taxon>
        <taxon>Chlorophyceae</taxon>
        <taxon>CS clade</taxon>
        <taxon>Chlamydomonadales</taxon>
        <taxon>Dunaliellaceae</taxon>
        <taxon>Dunaliella</taxon>
    </lineage>
</organism>
<reference evidence="3" key="1">
    <citation type="submission" date="2017-08" db="EMBL/GenBank/DDBJ databases">
        <authorList>
            <person name="Polle J.E."/>
            <person name="Barry K."/>
            <person name="Cushman J."/>
            <person name="Schmutz J."/>
            <person name="Tran D."/>
            <person name="Hathwaick L.T."/>
            <person name="Yim W.C."/>
            <person name="Jenkins J."/>
            <person name="Mckie-Krisberg Z.M."/>
            <person name="Prochnik S."/>
            <person name="Lindquist E."/>
            <person name="Dockter R.B."/>
            <person name="Adam C."/>
            <person name="Molina H."/>
            <person name="Bunkerborg J."/>
            <person name="Jin E."/>
            <person name="Buchheim M."/>
            <person name="Magnuson J."/>
        </authorList>
    </citation>
    <scope>NUCLEOTIDE SEQUENCE</scope>
    <source>
        <strain evidence="3">CCAP 19/18</strain>
    </source>
</reference>
<evidence type="ECO:0000313" key="4">
    <source>
        <dbReference type="Proteomes" id="UP000815325"/>
    </source>
</evidence>